<proteinExistence type="predicted"/>
<organism evidence="1 2">
    <name type="scientific">Cellulophaga baltica 18</name>
    <dbReference type="NCBI Taxonomy" id="1348584"/>
    <lineage>
        <taxon>Bacteria</taxon>
        <taxon>Pseudomonadati</taxon>
        <taxon>Bacteroidota</taxon>
        <taxon>Flavobacteriia</taxon>
        <taxon>Flavobacteriales</taxon>
        <taxon>Flavobacteriaceae</taxon>
        <taxon>Cellulophaga</taxon>
    </lineage>
</organism>
<dbReference type="RefSeq" id="WP_029447157.1">
    <property type="nucleotide sequence ID" value="NZ_CP009976.1"/>
</dbReference>
<evidence type="ECO:0000313" key="1">
    <source>
        <dbReference type="EMBL" id="AIZ41417.1"/>
    </source>
</evidence>
<gene>
    <name evidence="1" type="ORF">M666_07430</name>
</gene>
<sequence>MMLNFTDSNALLSESVASGLYQNLVVQLTKDFGLANIDIDLPFQVNPKNLKTILHQKVYRLMMERFTDYLNLLYIIDVPEKKVKSIQETDVVDISNQVAFFILQREFQKVWFRQKYA</sequence>
<evidence type="ECO:0000313" key="2">
    <source>
        <dbReference type="Proteomes" id="UP000030786"/>
    </source>
</evidence>
<reference evidence="1 2" key="1">
    <citation type="journal article" date="2014" name="Environ. Microbiol.">
        <title>Contrasting genomic patterns and infection strategies of two co-existing Bacteroidetes podovirus genera.</title>
        <authorList>
            <person name="Holmfeldt K."/>
            <person name="Howard-Varona C."/>
            <person name="Solonenko N."/>
            <person name="Sullivan M.B."/>
        </authorList>
    </citation>
    <scope>NUCLEOTIDE SEQUENCE [LARGE SCALE GENOMIC DNA]</scope>
    <source>
        <strain evidence="1 2">18</strain>
    </source>
</reference>
<dbReference type="GeneID" id="78060563"/>
<accession>A0AAU8RQ34</accession>
<dbReference type="Proteomes" id="UP000030786">
    <property type="component" value="Chromosome"/>
</dbReference>
<dbReference type="EMBL" id="CP009976">
    <property type="protein sequence ID" value="AIZ41417.1"/>
    <property type="molecule type" value="Genomic_DNA"/>
</dbReference>
<protein>
    <submittedName>
        <fullName evidence="1">Uncharacterized protein</fullName>
    </submittedName>
</protein>
<name>A0AAU8RQ34_9FLAO</name>
<dbReference type="AlphaFoldDB" id="A0AAU8RQ34"/>
<dbReference type="KEGG" id="cbat:M666_07430"/>